<keyword evidence="2 8" id="KW-0812">Transmembrane</keyword>
<dbReference type="InterPro" id="IPR017452">
    <property type="entry name" value="GPCR_Rhodpsn_7TM"/>
</dbReference>
<evidence type="ECO:0000256" key="3">
    <source>
        <dbReference type="ARBA" id="ARBA00022989"/>
    </source>
</evidence>
<name>A0A1I7ZKY0_9BILA</name>
<feature type="domain" description="G-protein coupled receptors family 1 profile" evidence="10">
    <location>
        <begin position="111"/>
        <end position="374"/>
    </location>
</feature>
<evidence type="ECO:0000256" key="6">
    <source>
        <dbReference type="ARBA" id="ARBA00023170"/>
    </source>
</evidence>
<evidence type="ECO:0000256" key="7">
    <source>
        <dbReference type="ARBA" id="ARBA00023224"/>
    </source>
</evidence>
<reference evidence="12" key="1">
    <citation type="submission" date="2016-11" db="UniProtKB">
        <authorList>
            <consortium name="WormBaseParasite"/>
        </authorList>
    </citation>
    <scope>IDENTIFICATION</scope>
</reference>
<dbReference type="CDD" id="cd15203">
    <property type="entry name" value="7tmA_NPYR-like"/>
    <property type="match status" value="1"/>
</dbReference>
<evidence type="ECO:0000256" key="8">
    <source>
        <dbReference type="RuleBase" id="RU000688"/>
    </source>
</evidence>
<dbReference type="PANTHER" id="PTHR24235:SF18">
    <property type="entry name" value="G-PROTEIN COUPLED RECEPTORS FAMILY 1 PROFILE DOMAIN-CONTAINING PROTEIN"/>
    <property type="match status" value="1"/>
</dbReference>
<evidence type="ECO:0000313" key="12">
    <source>
        <dbReference type="WBParaSite" id="L893_g27229.t1"/>
    </source>
</evidence>
<comment type="subcellular location">
    <subcellularLocation>
        <location evidence="1">Membrane</location>
        <topology evidence="1">Multi-pass membrane protein</topology>
    </subcellularLocation>
</comment>
<feature type="transmembrane region" description="Helical" evidence="9">
    <location>
        <begin position="95"/>
        <end position="119"/>
    </location>
</feature>
<evidence type="ECO:0000256" key="1">
    <source>
        <dbReference type="ARBA" id="ARBA00004141"/>
    </source>
</evidence>
<keyword evidence="3 9" id="KW-1133">Transmembrane helix</keyword>
<dbReference type="Proteomes" id="UP000095287">
    <property type="component" value="Unplaced"/>
</dbReference>
<proteinExistence type="inferred from homology"/>
<dbReference type="Pfam" id="PF00001">
    <property type="entry name" value="7tm_1"/>
    <property type="match status" value="1"/>
</dbReference>
<keyword evidence="6 8" id="KW-0675">Receptor</keyword>
<accession>A0A1I7ZKY0</accession>
<dbReference type="WBParaSite" id="L893_g27229.t1">
    <property type="protein sequence ID" value="L893_g27229.t1"/>
    <property type="gene ID" value="L893_g27229"/>
</dbReference>
<dbReference type="PROSITE" id="PS50262">
    <property type="entry name" value="G_PROTEIN_RECEP_F1_2"/>
    <property type="match status" value="1"/>
</dbReference>
<feature type="transmembrane region" description="Helical" evidence="9">
    <location>
        <begin position="261"/>
        <end position="289"/>
    </location>
</feature>
<evidence type="ECO:0000259" key="10">
    <source>
        <dbReference type="PROSITE" id="PS50262"/>
    </source>
</evidence>
<evidence type="ECO:0000256" key="4">
    <source>
        <dbReference type="ARBA" id="ARBA00023040"/>
    </source>
</evidence>
<comment type="similarity">
    <text evidence="8">Belongs to the G-protein coupled receptor 1 family.</text>
</comment>
<dbReference type="PRINTS" id="PR00237">
    <property type="entry name" value="GPCRRHODOPSN"/>
</dbReference>
<evidence type="ECO:0000256" key="5">
    <source>
        <dbReference type="ARBA" id="ARBA00023136"/>
    </source>
</evidence>
<keyword evidence="7 8" id="KW-0807">Transducer</keyword>
<dbReference type="GO" id="GO:0043005">
    <property type="term" value="C:neuron projection"/>
    <property type="evidence" value="ECO:0007669"/>
    <property type="project" value="TreeGrafter"/>
</dbReference>
<protein>
    <submittedName>
        <fullName evidence="12">G_PROTEIN_RECEP_F1_2 domain-containing protein</fullName>
    </submittedName>
</protein>
<feature type="transmembrane region" description="Helical" evidence="9">
    <location>
        <begin position="206"/>
        <end position="229"/>
    </location>
</feature>
<feature type="transmembrane region" description="Helical" evidence="9">
    <location>
        <begin position="317"/>
        <end position="334"/>
    </location>
</feature>
<dbReference type="InterPro" id="IPR000276">
    <property type="entry name" value="GPCR_Rhodpsn"/>
</dbReference>
<dbReference type="PROSITE" id="PS00237">
    <property type="entry name" value="G_PROTEIN_RECEP_F1_1"/>
    <property type="match status" value="1"/>
</dbReference>
<dbReference type="PANTHER" id="PTHR24235">
    <property type="entry name" value="NEUROPEPTIDE Y RECEPTOR"/>
    <property type="match status" value="1"/>
</dbReference>
<organism evidence="11 12">
    <name type="scientific">Steinernema glaseri</name>
    <dbReference type="NCBI Taxonomy" id="37863"/>
    <lineage>
        <taxon>Eukaryota</taxon>
        <taxon>Metazoa</taxon>
        <taxon>Ecdysozoa</taxon>
        <taxon>Nematoda</taxon>
        <taxon>Chromadorea</taxon>
        <taxon>Rhabditida</taxon>
        <taxon>Tylenchina</taxon>
        <taxon>Panagrolaimomorpha</taxon>
        <taxon>Strongyloidoidea</taxon>
        <taxon>Steinernematidae</taxon>
        <taxon>Steinernema</taxon>
    </lineage>
</organism>
<evidence type="ECO:0000313" key="11">
    <source>
        <dbReference type="Proteomes" id="UP000095287"/>
    </source>
</evidence>
<keyword evidence="4 8" id="KW-0297">G-protein coupled receptor</keyword>
<keyword evidence="11" id="KW-1185">Reference proteome</keyword>
<evidence type="ECO:0000256" key="2">
    <source>
        <dbReference type="ARBA" id="ARBA00022692"/>
    </source>
</evidence>
<dbReference type="GO" id="GO:0042923">
    <property type="term" value="F:neuropeptide binding"/>
    <property type="evidence" value="ECO:0007669"/>
    <property type="project" value="TreeGrafter"/>
</dbReference>
<keyword evidence="5 9" id="KW-0472">Membrane</keyword>
<feature type="transmembrane region" description="Helical" evidence="9">
    <location>
        <begin position="169"/>
        <end position="194"/>
    </location>
</feature>
<dbReference type="AlphaFoldDB" id="A0A1I7ZKY0"/>
<dbReference type="GO" id="GO:0008188">
    <property type="term" value="F:neuropeptide receptor activity"/>
    <property type="evidence" value="ECO:0007669"/>
    <property type="project" value="TreeGrafter"/>
</dbReference>
<sequence>MSSCGKIAREDPHGGALAYSPNINYFLTWYRGPAVSFHGRLTLGTGHIVIGRGLWVRMNISSSVWPSLLWRNHTGNCQLIQTEIPEKVDLIESQIAFSIFYLLVWLFAVAGNICVLYVVSFKQVSLSVRAVFIANLSISDILMSLTSLPVTAVSIFTRDWVFPKVFCKLIGVFQGGSIFVSSFTLTAIAVDRYFLVSKPSVQVINFGRAIAIVGAIWLVGYGLALPVGIFSHAETYSSLCGSFCEESWPDIVDGVSRMRRFYGLTVLVLQFGMPVIISSLCYIAVSRVISRQIEKRRRQHMLPDNEQKLVSRKNRSLRMMVSMVLGLVLAWLPLNLINLWRDFDNSDPSEWFSLVFAGGHVVAMTSAALNPVIYSWFNPQFRETLQNIFRKAVERNSKTKTKTATGTSV</sequence>
<evidence type="ECO:0000256" key="9">
    <source>
        <dbReference type="SAM" id="Phobius"/>
    </source>
</evidence>
<feature type="transmembrane region" description="Helical" evidence="9">
    <location>
        <begin position="354"/>
        <end position="377"/>
    </location>
</feature>
<dbReference type="Gene3D" id="1.20.1070.10">
    <property type="entry name" value="Rhodopsin 7-helix transmembrane proteins"/>
    <property type="match status" value="1"/>
</dbReference>
<dbReference type="GO" id="GO:0005886">
    <property type="term" value="C:plasma membrane"/>
    <property type="evidence" value="ECO:0007669"/>
    <property type="project" value="TreeGrafter"/>
</dbReference>
<feature type="transmembrane region" description="Helical" evidence="9">
    <location>
        <begin position="131"/>
        <end position="157"/>
    </location>
</feature>
<dbReference type="SUPFAM" id="SSF81321">
    <property type="entry name" value="Family A G protein-coupled receptor-like"/>
    <property type="match status" value="1"/>
</dbReference>